<evidence type="ECO:0000313" key="9">
    <source>
        <dbReference type="EMBL" id="SEE30328.1"/>
    </source>
</evidence>
<dbReference type="InterPro" id="IPR017871">
    <property type="entry name" value="ABC_transporter-like_CS"/>
</dbReference>
<dbReference type="GO" id="GO:0016887">
    <property type="term" value="F:ATP hydrolysis activity"/>
    <property type="evidence" value="ECO:0007669"/>
    <property type="project" value="InterPro"/>
</dbReference>
<evidence type="ECO:0000259" key="8">
    <source>
        <dbReference type="PROSITE" id="PS50893"/>
    </source>
</evidence>
<accession>A0A1H5HSV0</accession>
<dbReference type="InterPro" id="IPR050388">
    <property type="entry name" value="ABC_Ni/Peptide_Import"/>
</dbReference>
<dbReference type="Pfam" id="PF08352">
    <property type="entry name" value="oligo_HPY"/>
    <property type="match status" value="1"/>
</dbReference>
<reference evidence="10" key="1">
    <citation type="submission" date="2016-10" db="EMBL/GenBank/DDBJ databases">
        <authorList>
            <person name="Varghese N."/>
            <person name="Submissions S."/>
        </authorList>
    </citation>
    <scope>NUCLEOTIDE SEQUENCE [LARGE SCALE GENOMIC DNA]</scope>
    <source>
        <strain evidence="10">DSM 21368</strain>
    </source>
</reference>
<evidence type="ECO:0000256" key="5">
    <source>
        <dbReference type="ARBA" id="ARBA00022741"/>
    </source>
</evidence>
<dbReference type="Gene3D" id="3.40.50.300">
    <property type="entry name" value="P-loop containing nucleotide triphosphate hydrolases"/>
    <property type="match status" value="1"/>
</dbReference>
<dbReference type="SUPFAM" id="SSF52540">
    <property type="entry name" value="P-loop containing nucleoside triphosphate hydrolases"/>
    <property type="match status" value="1"/>
</dbReference>
<proteinExistence type="inferred from homology"/>
<dbReference type="InterPro" id="IPR003439">
    <property type="entry name" value="ABC_transporter-like_ATP-bd"/>
</dbReference>
<name>A0A1H5HSV0_9MICO</name>
<evidence type="ECO:0000256" key="4">
    <source>
        <dbReference type="ARBA" id="ARBA00022475"/>
    </source>
</evidence>
<dbReference type="AlphaFoldDB" id="A0A1H5HSV0"/>
<dbReference type="EMBL" id="FNTX01000001">
    <property type="protein sequence ID" value="SEE30328.1"/>
    <property type="molecule type" value="Genomic_DNA"/>
</dbReference>
<dbReference type="GO" id="GO:0005524">
    <property type="term" value="F:ATP binding"/>
    <property type="evidence" value="ECO:0007669"/>
    <property type="project" value="UniProtKB-KW"/>
</dbReference>
<dbReference type="GO" id="GO:0015833">
    <property type="term" value="P:peptide transport"/>
    <property type="evidence" value="ECO:0007669"/>
    <property type="project" value="InterPro"/>
</dbReference>
<evidence type="ECO:0000256" key="6">
    <source>
        <dbReference type="ARBA" id="ARBA00022840"/>
    </source>
</evidence>
<dbReference type="GO" id="GO:0005886">
    <property type="term" value="C:plasma membrane"/>
    <property type="evidence" value="ECO:0007669"/>
    <property type="project" value="UniProtKB-SubCell"/>
</dbReference>
<dbReference type="OrthoDB" id="8481147at2"/>
<dbReference type="STRING" id="648782.SAMN04488554_2038"/>
<dbReference type="InterPro" id="IPR013563">
    <property type="entry name" value="Oligopep_ABC_C"/>
</dbReference>
<keyword evidence="3" id="KW-0813">Transport</keyword>
<evidence type="ECO:0000256" key="1">
    <source>
        <dbReference type="ARBA" id="ARBA00004202"/>
    </source>
</evidence>
<dbReference type="InterPro" id="IPR003593">
    <property type="entry name" value="AAA+_ATPase"/>
</dbReference>
<feature type="domain" description="ABC transporter" evidence="8">
    <location>
        <begin position="13"/>
        <end position="262"/>
    </location>
</feature>
<evidence type="ECO:0000256" key="7">
    <source>
        <dbReference type="ARBA" id="ARBA00023136"/>
    </source>
</evidence>
<comment type="subcellular location">
    <subcellularLocation>
        <location evidence="1">Cell membrane</location>
        <topology evidence="1">Peripheral membrane protein</topology>
    </subcellularLocation>
</comment>
<keyword evidence="5" id="KW-0547">Nucleotide-binding</keyword>
<keyword evidence="7" id="KW-0472">Membrane</keyword>
<keyword evidence="4" id="KW-1003">Cell membrane</keyword>
<dbReference type="NCBIfam" id="TIGR01727">
    <property type="entry name" value="oligo_HPY"/>
    <property type="match status" value="1"/>
</dbReference>
<organism evidence="9 10">
    <name type="scientific">Ruania alba</name>
    <dbReference type="NCBI Taxonomy" id="648782"/>
    <lineage>
        <taxon>Bacteria</taxon>
        <taxon>Bacillati</taxon>
        <taxon>Actinomycetota</taxon>
        <taxon>Actinomycetes</taxon>
        <taxon>Micrococcales</taxon>
        <taxon>Ruaniaceae</taxon>
        <taxon>Ruania</taxon>
    </lineage>
</organism>
<dbReference type="Proteomes" id="UP000199220">
    <property type="component" value="Unassembled WGS sequence"/>
</dbReference>
<evidence type="ECO:0000313" key="10">
    <source>
        <dbReference type="Proteomes" id="UP000199220"/>
    </source>
</evidence>
<gene>
    <name evidence="9" type="ORF">SAMN04488554_2038</name>
</gene>
<sequence length="336" mass="36436">MGNAESASPLLAVDGLTVEFSTRAGSVRPLDAITFDIARGETVALLGESGSGKSVTAQAIMGLLPRPAGRITSGRITFDGDELTAMSPEKVRALCGTRIAMIFQDPLSSLNPVFRIGAQVAEPLRRRLGMRQQDAMRRALELLRRVGIPDAERRMHHYPHQFSGGQRQRIMIAMALALDPDLLIADEPTTALDVTVQAQIMQLLSDLQAEHGMAILLITHDLGVVADAASRAVVLYAGRVAEEGRIRDVYDNSAHPYTEGLLASIPQADQGGGKLRSITGAPPNPLAFPQGCRFHPRCPYAQERCRDERPELRHPTGWASDQAASCHFTEEVLQHG</sequence>
<dbReference type="PROSITE" id="PS50893">
    <property type="entry name" value="ABC_TRANSPORTER_2"/>
    <property type="match status" value="1"/>
</dbReference>
<dbReference type="FunFam" id="3.40.50.300:FF:000016">
    <property type="entry name" value="Oligopeptide ABC transporter ATP-binding component"/>
    <property type="match status" value="1"/>
</dbReference>
<dbReference type="PANTHER" id="PTHR43297:SF2">
    <property type="entry name" value="DIPEPTIDE TRANSPORT ATP-BINDING PROTEIN DPPD"/>
    <property type="match status" value="1"/>
</dbReference>
<evidence type="ECO:0000256" key="3">
    <source>
        <dbReference type="ARBA" id="ARBA00022448"/>
    </source>
</evidence>
<dbReference type="Pfam" id="PF00005">
    <property type="entry name" value="ABC_tran"/>
    <property type="match status" value="1"/>
</dbReference>
<keyword evidence="6 9" id="KW-0067">ATP-binding</keyword>
<comment type="similarity">
    <text evidence="2">Belongs to the ABC transporter superfamily.</text>
</comment>
<dbReference type="PANTHER" id="PTHR43297">
    <property type="entry name" value="OLIGOPEPTIDE TRANSPORT ATP-BINDING PROTEIN APPD"/>
    <property type="match status" value="1"/>
</dbReference>
<keyword evidence="10" id="KW-1185">Reference proteome</keyword>
<protein>
    <submittedName>
        <fullName evidence="9">Oligopeptide transport system ATP-binding protein</fullName>
    </submittedName>
</protein>
<dbReference type="InterPro" id="IPR027417">
    <property type="entry name" value="P-loop_NTPase"/>
</dbReference>
<evidence type="ECO:0000256" key="2">
    <source>
        <dbReference type="ARBA" id="ARBA00005417"/>
    </source>
</evidence>
<dbReference type="SMART" id="SM00382">
    <property type="entry name" value="AAA"/>
    <property type="match status" value="1"/>
</dbReference>
<dbReference type="PROSITE" id="PS00211">
    <property type="entry name" value="ABC_TRANSPORTER_1"/>
    <property type="match status" value="1"/>
</dbReference>
<dbReference type="CDD" id="cd03257">
    <property type="entry name" value="ABC_NikE_OppD_transporters"/>
    <property type="match status" value="1"/>
</dbReference>
<dbReference type="RefSeq" id="WP_089772801.1">
    <property type="nucleotide sequence ID" value="NZ_FNTX01000001.1"/>
</dbReference>